<dbReference type="KEGG" id="pus:CKA81_00245"/>
<protein>
    <recommendedName>
        <fullName evidence="3">Plasmid mobilization relaxosome protein MobC</fullName>
    </recommendedName>
</protein>
<dbReference type="AlphaFoldDB" id="A0A410G815"/>
<organism evidence="1 2">
    <name type="scientific">Pollutimonas thiosulfatoxidans</name>
    <dbReference type="NCBI Taxonomy" id="2028345"/>
    <lineage>
        <taxon>Bacteria</taxon>
        <taxon>Pseudomonadati</taxon>
        <taxon>Pseudomonadota</taxon>
        <taxon>Betaproteobacteria</taxon>
        <taxon>Burkholderiales</taxon>
        <taxon>Alcaligenaceae</taxon>
        <taxon>Pollutimonas</taxon>
    </lineage>
</organism>
<dbReference type="Pfam" id="PF21983">
    <property type="entry name" value="NikA-like"/>
    <property type="match status" value="1"/>
</dbReference>
<evidence type="ECO:0000313" key="2">
    <source>
        <dbReference type="Proteomes" id="UP000283474"/>
    </source>
</evidence>
<gene>
    <name evidence="1" type="ORF">CKA81_00245</name>
</gene>
<dbReference type="OrthoDB" id="9789818at2"/>
<proteinExistence type="predicted"/>
<sequence length="181" mass="20609">MSNSPMLSVRLGKELKQLWVEHCIRYGTTPSRGIRQVIGHLMAKGEQASPLGKLTELQEHADLTRRRLEIRLTTSEYLCIQEFARQQGMSSNQWVINLIRANLVARPQLGMEELRVLGESNSRLLALGRNLNQIARQINTNPGAHERLKTEQIENLSRHIATHTAQVTGVMRANIDRWTVK</sequence>
<reference evidence="1 2" key="1">
    <citation type="submission" date="2017-08" db="EMBL/GenBank/DDBJ databases">
        <authorList>
            <person name="Park S.-J."/>
            <person name="Kim H."/>
        </authorList>
    </citation>
    <scope>NUCLEOTIDE SEQUENCE [LARGE SCALE GENOMIC DNA]</scope>
    <source>
        <strain evidence="2">ye3</strain>
    </source>
</reference>
<evidence type="ECO:0000313" key="1">
    <source>
        <dbReference type="EMBL" id="QAA92452.1"/>
    </source>
</evidence>
<dbReference type="Proteomes" id="UP000283474">
    <property type="component" value="Chromosome"/>
</dbReference>
<keyword evidence="2" id="KW-1185">Reference proteome</keyword>
<evidence type="ECO:0008006" key="3">
    <source>
        <dbReference type="Google" id="ProtNLM"/>
    </source>
</evidence>
<accession>A0A410G815</accession>
<name>A0A410G815_9BURK</name>
<dbReference type="InterPro" id="IPR053842">
    <property type="entry name" value="NikA-like"/>
</dbReference>
<dbReference type="EMBL" id="CP022987">
    <property type="protein sequence ID" value="QAA92452.1"/>
    <property type="molecule type" value="Genomic_DNA"/>
</dbReference>
<dbReference type="RefSeq" id="WP_128353498.1">
    <property type="nucleotide sequence ID" value="NZ_CP022987.1"/>
</dbReference>